<organism evidence="2 3">
    <name type="scientific">Salinimonas marina</name>
    <dbReference type="NCBI Taxonomy" id="2785918"/>
    <lineage>
        <taxon>Bacteria</taxon>
        <taxon>Pseudomonadati</taxon>
        <taxon>Pseudomonadota</taxon>
        <taxon>Gammaproteobacteria</taxon>
        <taxon>Alteromonadales</taxon>
        <taxon>Alteromonadaceae</taxon>
        <taxon>Alteromonas/Salinimonas group</taxon>
        <taxon>Salinimonas</taxon>
    </lineage>
</organism>
<evidence type="ECO:0000313" key="3">
    <source>
        <dbReference type="Proteomes" id="UP000595095"/>
    </source>
</evidence>
<dbReference type="Gene3D" id="3.40.250.10">
    <property type="entry name" value="Rhodanese-like domain"/>
    <property type="match status" value="1"/>
</dbReference>
<dbReference type="GO" id="GO:0004792">
    <property type="term" value="F:thiosulfate-cyanide sulfurtransferase activity"/>
    <property type="evidence" value="ECO:0007669"/>
    <property type="project" value="InterPro"/>
</dbReference>
<dbReference type="Pfam" id="PF00581">
    <property type="entry name" value="Rhodanese"/>
    <property type="match status" value="1"/>
</dbReference>
<name>A0A7S9E054_9ALTE</name>
<dbReference type="InterPro" id="IPR036873">
    <property type="entry name" value="Rhodanese-like_dom_sf"/>
</dbReference>
<protein>
    <recommendedName>
        <fullName evidence="1">Rhodanese domain-containing protein</fullName>
    </recommendedName>
</protein>
<accession>A0A7S9E054</accession>
<dbReference type="Proteomes" id="UP000595095">
    <property type="component" value="Chromosome"/>
</dbReference>
<gene>
    <name evidence="2" type="ORF">IT774_03150</name>
</gene>
<proteinExistence type="predicted"/>
<dbReference type="InterPro" id="IPR001763">
    <property type="entry name" value="Rhodanese-like_dom"/>
</dbReference>
<dbReference type="PROSITE" id="PS00380">
    <property type="entry name" value="RHODANESE_1"/>
    <property type="match status" value="1"/>
</dbReference>
<dbReference type="AlphaFoldDB" id="A0A7S9E054"/>
<reference evidence="2 3" key="1">
    <citation type="submission" date="2020-11" db="EMBL/GenBank/DDBJ databases">
        <title>Complete genome sequence for Salinimonas sp. strain G2-b.</title>
        <authorList>
            <person name="Park S.-J."/>
        </authorList>
    </citation>
    <scope>NUCLEOTIDE SEQUENCE [LARGE SCALE GENOMIC DNA]</scope>
    <source>
        <strain evidence="2 3">G2-b</strain>
    </source>
</reference>
<sequence length="46" mass="5216">MAAFGKPRPQILEKVRSNEWLLIDVRTPTEFAKNHIPGAVNIPMTK</sequence>
<evidence type="ECO:0000259" key="1">
    <source>
        <dbReference type="PROSITE" id="PS50206"/>
    </source>
</evidence>
<dbReference type="InterPro" id="IPR001307">
    <property type="entry name" value="Thiosulphate_STrfase_CS"/>
</dbReference>
<dbReference type="EMBL" id="CP064795">
    <property type="protein sequence ID" value="QPG07124.1"/>
    <property type="molecule type" value="Genomic_DNA"/>
</dbReference>
<evidence type="ECO:0000313" key="2">
    <source>
        <dbReference type="EMBL" id="QPG07124.1"/>
    </source>
</evidence>
<dbReference type="KEGG" id="smaa:IT774_03150"/>
<dbReference type="PROSITE" id="PS50206">
    <property type="entry name" value="RHODANESE_3"/>
    <property type="match status" value="1"/>
</dbReference>
<keyword evidence="3" id="KW-1185">Reference proteome</keyword>
<feature type="domain" description="Rhodanese" evidence="1">
    <location>
        <begin position="16"/>
        <end position="46"/>
    </location>
</feature>
<dbReference type="SUPFAM" id="SSF52821">
    <property type="entry name" value="Rhodanese/Cell cycle control phosphatase"/>
    <property type="match status" value="1"/>
</dbReference>